<protein>
    <submittedName>
        <fullName evidence="1">Uncharacterized protein</fullName>
    </submittedName>
</protein>
<proteinExistence type="predicted"/>
<organism evidence="1 2">
    <name type="scientific">Adineta steineri</name>
    <dbReference type="NCBI Taxonomy" id="433720"/>
    <lineage>
        <taxon>Eukaryota</taxon>
        <taxon>Metazoa</taxon>
        <taxon>Spiralia</taxon>
        <taxon>Gnathifera</taxon>
        <taxon>Rotifera</taxon>
        <taxon>Eurotatoria</taxon>
        <taxon>Bdelloidea</taxon>
        <taxon>Adinetida</taxon>
        <taxon>Adinetidae</taxon>
        <taxon>Adineta</taxon>
    </lineage>
</organism>
<feature type="non-terminal residue" evidence="1">
    <location>
        <position position="1"/>
    </location>
</feature>
<dbReference type="EMBL" id="CAJOAZ010022026">
    <property type="protein sequence ID" value="CAF4361889.1"/>
    <property type="molecule type" value="Genomic_DNA"/>
</dbReference>
<accession>A0A820LRB3</accession>
<evidence type="ECO:0000313" key="2">
    <source>
        <dbReference type="Proteomes" id="UP000663844"/>
    </source>
</evidence>
<dbReference type="SUPFAM" id="SSF51445">
    <property type="entry name" value="(Trans)glycosidases"/>
    <property type="match status" value="1"/>
</dbReference>
<dbReference type="Gene3D" id="3.20.20.80">
    <property type="entry name" value="Glycosidases"/>
    <property type="match status" value="1"/>
</dbReference>
<comment type="caution">
    <text evidence="1">The sequence shown here is derived from an EMBL/GenBank/DDBJ whole genome shotgun (WGS) entry which is preliminary data.</text>
</comment>
<dbReference type="InterPro" id="IPR017853">
    <property type="entry name" value="GH"/>
</dbReference>
<gene>
    <name evidence="1" type="ORF">OXD698_LOCUS49354</name>
</gene>
<sequence>RIRWSVSRAQEWYASQPWFLGANYVPSTAVNVLEMWQDTFDEVTIKRELEWANKRLRMNSLRVFIHILVWMENAEKFYKRLDTFLDIAKNNNLKIMLVLFDECWNAEPQ</sequence>
<reference evidence="1" key="1">
    <citation type="submission" date="2021-02" db="EMBL/GenBank/DDBJ databases">
        <authorList>
            <person name="Nowell W R."/>
        </authorList>
    </citation>
    <scope>NUCLEOTIDE SEQUENCE</scope>
</reference>
<name>A0A820LRB3_9BILA</name>
<dbReference type="Proteomes" id="UP000663844">
    <property type="component" value="Unassembled WGS sequence"/>
</dbReference>
<dbReference type="AlphaFoldDB" id="A0A820LRB3"/>
<evidence type="ECO:0000313" key="1">
    <source>
        <dbReference type="EMBL" id="CAF4361889.1"/>
    </source>
</evidence>